<sequence length="996" mass="112214">MVCPVSSVKRHSLEAGMLLRRTCTLRRRYCTAPLLLIGIAVCLLYQMLMVDRNGFKSDGPTTHDRNKSVMTFLDHRHLLKDPERLVSALEAFQVDKGSSKRQAGVAIVLTGQLVSTATEVQLYQRVLQQRGYWVDLARYAETSNTVRQDKTDGSGWNLLMCLRGSERGCLRKISFSSLHPNQRINIIPALVEAFSEVGGICRFQTDRRLAGLNLSIIPSACGNEGANPLSSSSLTGGDWHPSIHPPLSSANQHAVATVNVYVLVTSVRPLTAFLHHTGLVRSQGDTYGHVSELQLFFLDRLGPADSRQGLAHMQHVVSEVLLAATLTNEEASYRHSCRLCFQWLTFTLSFNASLSAVVVKVQTDLHFQGLRDPGFDGQIRKEFILEDGLHFLFEAHHTQEIALRLVEPVQANLRQQYGGCEWTNSLCLPPDDLLLLIQFQHQLRKPGPFEVLHPQVSSETSTLHRLLLQRLQQPVDSGKESVFSAMFEQLLQYHHKDKIQSRDSPRGSGGRGYGHDSQNSAAGEGRCVDPHLRQLYTDPPLVLNPQFDPWLKEYWAEVPFDMVMVRVRPEPVSPHCHVHLDEQRGPRIVNYPVGLGNSRINILVMDESETEPVVMTIYTLHIFRENRPSLPMFAEYVMCGFVQDCGLVVRPDQPCGLEPLHGLRSSDEAQASGWPPCSSGDVSGRWVVPCLSCSDNRTCDWREVAWQPDGCYHPLLDRPQLQQCMMDRKVLFIGDSTNRGMMYYLMERVNVTLEDWDKAHDTIVYHDLNHGHTLISYSYYPQFWLDQSSRPTFEKALEQLIERSRPLINSPQTVLVAGGVQWLNTRHLRTIQQVLEREKLQDIMVIVKSLGMGFHLAVDGIRSLSLASVQELDHVNQDVLTEAKHSGYEVVDTFSVTMGRYKEFLQGRCACHFHEVAKNSFSAPQHSTLRILRQEGESGTGTGTGTGTSDPEEHQNTWPPSNTSYHVRGPVNQVYSEILLSRLCDRSRGGKTTRQT</sequence>
<feature type="transmembrane region" description="Helical" evidence="2">
    <location>
        <begin position="29"/>
        <end position="48"/>
    </location>
</feature>
<reference evidence="4" key="1">
    <citation type="submission" date="2025-08" db="UniProtKB">
        <authorList>
            <consortium name="RefSeq"/>
        </authorList>
    </citation>
    <scope>IDENTIFICATION</scope>
</reference>
<evidence type="ECO:0000256" key="1">
    <source>
        <dbReference type="SAM" id="MobiDB-lite"/>
    </source>
</evidence>
<evidence type="ECO:0000313" key="4">
    <source>
        <dbReference type="RefSeq" id="XP_031439107.1"/>
    </source>
</evidence>
<evidence type="ECO:0000256" key="2">
    <source>
        <dbReference type="SAM" id="Phobius"/>
    </source>
</evidence>
<keyword evidence="2" id="KW-1133">Transmembrane helix</keyword>
<dbReference type="GeneID" id="105909557"/>
<dbReference type="Proteomes" id="UP000515152">
    <property type="component" value="Chromosome 16"/>
</dbReference>
<dbReference type="RefSeq" id="XP_031439107.1">
    <property type="nucleotide sequence ID" value="XM_031583247.2"/>
</dbReference>
<proteinExistence type="predicted"/>
<keyword evidence="2" id="KW-0472">Membrane</keyword>
<protein>
    <submittedName>
        <fullName evidence="4">Cadherin-like and PC-esterase domain-containing protein 1</fullName>
    </submittedName>
</protein>
<evidence type="ECO:0000313" key="3">
    <source>
        <dbReference type="Proteomes" id="UP000515152"/>
    </source>
</evidence>
<feature type="region of interest" description="Disordered" evidence="1">
    <location>
        <begin position="497"/>
        <end position="525"/>
    </location>
</feature>
<dbReference type="OrthoDB" id="1932925at2759"/>
<keyword evidence="2" id="KW-0812">Transmembrane</keyword>
<gene>
    <name evidence="4" type="primary">cped1</name>
</gene>
<keyword evidence="3" id="KW-1185">Reference proteome</keyword>
<feature type="compositionally biased region" description="Polar residues" evidence="1">
    <location>
        <begin position="956"/>
        <end position="965"/>
    </location>
</feature>
<feature type="region of interest" description="Disordered" evidence="1">
    <location>
        <begin position="934"/>
        <end position="967"/>
    </location>
</feature>
<dbReference type="CTD" id="79974"/>
<dbReference type="PANTHER" id="PTHR14776:SF1">
    <property type="entry name" value="CADHERIN-LIKE AND PC-ESTERASE DOMAIN-CONTAINING PROTEIN 1"/>
    <property type="match status" value="1"/>
</dbReference>
<accession>A0A6P8GUB7</accession>
<dbReference type="KEGG" id="char:105909557"/>
<dbReference type="PANTHER" id="PTHR14776">
    <property type="entry name" value="CADHERIN-LIKE AND PC-ESTERASE DOMAIN-CONTAINING PROTEIN 1"/>
    <property type="match status" value="1"/>
</dbReference>
<dbReference type="AlphaFoldDB" id="A0A6P8GUB7"/>
<name>A0A6P8GUB7_CLUHA</name>
<organism evidence="3 4">
    <name type="scientific">Clupea harengus</name>
    <name type="common">Atlantic herring</name>
    <dbReference type="NCBI Taxonomy" id="7950"/>
    <lineage>
        <taxon>Eukaryota</taxon>
        <taxon>Metazoa</taxon>
        <taxon>Chordata</taxon>
        <taxon>Craniata</taxon>
        <taxon>Vertebrata</taxon>
        <taxon>Euteleostomi</taxon>
        <taxon>Actinopterygii</taxon>
        <taxon>Neopterygii</taxon>
        <taxon>Teleostei</taxon>
        <taxon>Clupei</taxon>
        <taxon>Clupeiformes</taxon>
        <taxon>Clupeoidei</taxon>
        <taxon>Clupeidae</taxon>
        <taxon>Clupea</taxon>
    </lineage>
</organism>